<gene>
    <name evidence="1" type="ORF">RhiirA1_470111</name>
</gene>
<evidence type="ECO:0000313" key="2">
    <source>
        <dbReference type="Proteomes" id="UP000232688"/>
    </source>
</evidence>
<dbReference type="Gene3D" id="3.30.420.10">
    <property type="entry name" value="Ribonuclease H-like superfamily/Ribonuclease H"/>
    <property type="match status" value="1"/>
</dbReference>
<dbReference type="InterPro" id="IPR036397">
    <property type="entry name" value="RNaseH_sf"/>
</dbReference>
<protein>
    <submittedName>
        <fullName evidence="1">Uncharacterized protein</fullName>
    </submittedName>
</protein>
<comment type="caution">
    <text evidence="1">The sequence shown here is derived from an EMBL/GenBank/DDBJ whole genome shotgun (WGS) entry which is preliminary data.</text>
</comment>
<dbReference type="Proteomes" id="UP000232688">
    <property type="component" value="Unassembled WGS sequence"/>
</dbReference>
<name>A0A2I1F3B5_9GLOM</name>
<proteinExistence type="predicted"/>
<dbReference type="GO" id="GO:0003676">
    <property type="term" value="F:nucleic acid binding"/>
    <property type="evidence" value="ECO:0007669"/>
    <property type="project" value="InterPro"/>
</dbReference>
<evidence type="ECO:0000313" key="1">
    <source>
        <dbReference type="EMBL" id="PKC58987.1"/>
    </source>
</evidence>
<dbReference type="VEuPathDB" id="FungiDB:RhiirFUN_009073"/>
<dbReference type="AlphaFoldDB" id="A0A2I1F3B5"/>
<dbReference type="InterPro" id="IPR012337">
    <property type="entry name" value="RNaseH-like_sf"/>
</dbReference>
<dbReference type="SUPFAM" id="SSF53098">
    <property type="entry name" value="Ribonuclease H-like"/>
    <property type="match status" value="1"/>
</dbReference>
<dbReference type="EMBL" id="LLXH01001417">
    <property type="protein sequence ID" value="PKC58987.1"/>
    <property type="molecule type" value="Genomic_DNA"/>
</dbReference>
<accession>A0A2I1F3B5</accession>
<organism evidence="1 2">
    <name type="scientific">Rhizophagus irregularis</name>
    <dbReference type="NCBI Taxonomy" id="588596"/>
    <lineage>
        <taxon>Eukaryota</taxon>
        <taxon>Fungi</taxon>
        <taxon>Fungi incertae sedis</taxon>
        <taxon>Mucoromycota</taxon>
        <taxon>Glomeromycotina</taxon>
        <taxon>Glomeromycetes</taxon>
        <taxon>Glomerales</taxon>
        <taxon>Glomeraceae</taxon>
        <taxon>Rhizophagus</taxon>
    </lineage>
</organism>
<reference evidence="1 2" key="2">
    <citation type="submission" date="2017-10" db="EMBL/GenBank/DDBJ databases">
        <title>Genome analyses suggest a sexual origin of heterokaryosis in a supposedly ancient asexual fungus.</title>
        <authorList>
            <person name="Corradi N."/>
            <person name="Sedzielewska K."/>
            <person name="Noel J."/>
            <person name="Charron P."/>
            <person name="Farinelli L."/>
            <person name="Marton T."/>
            <person name="Kruger M."/>
            <person name="Pelin A."/>
            <person name="Brachmann A."/>
            <person name="Corradi N."/>
        </authorList>
    </citation>
    <scope>NUCLEOTIDE SEQUENCE [LARGE SCALE GENOMIC DNA]</scope>
    <source>
        <strain evidence="1 2">A1</strain>
    </source>
</reference>
<dbReference type="VEuPathDB" id="FungiDB:RhiirA1_470111"/>
<reference evidence="1 2" key="1">
    <citation type="submission" date="2017-10" db="EMBL/GenBank/DDBJ databases">
        <title>Extensive intraspecific genome diversity in a model arbuscular mycorrhizal fungus.</title>
        <authorList>
            <person name="Chen E.C.H."/>
            <person name="Morin E."/>
            <person name="Baudet D."/>
            <person name="Noel J."/>
            <person name="Ndikumana S."/>
            <person name="Charron P."/>
            <person name="St-Onge C."/>
            <person name="Giorgi J."/>
            <person name="Grigoriev I.V."/>
            <person name="Roux C."/>
            <person name="Martin F.M."/>
            <person name="Corradi N."/>
        </authorList>
    </citation>
    <scope>NUCLEOTIDE SEQUENCE [LARGE SCALE GENOMIC DNA]</scope>
    <source>
        <strain evidence="1 2">A1</strain>
    </source>
</reference>
<sequence>MDRLFLQGFYTDGSLSRDDDIPIMGFGWIFTSDLSMNIKYSGMGQLNESRIVSLIKVKAHSDNPLNDAADILAKEAHQNLQKVKHYALNNIIDWEYSQLWFKYNSFSKPTSKQYTKHISWRVKCSSHNLPTLDILNRNYPELLQNYETCFLCSTHKETNEHLWNCPQVLILLTPIFEEHYNKFKTLITSESNSLYALYSDSITRNPIFKWVKKPPQQIINIPELHCLLMNFIPTSLTYPFKVAKISKKSTKKLLLKFLFDLYKDIYEKIWKQRAIAWRQFKKS</sequence>
<dbReference type="OrthoDB" id="2482947at2759"/>